<reference evidence="2 3" key="1">
    <citation type="submission" date="2017-03" db="EMBL/GenBank/DDBJ databases">
        <title>Complete sequence of Clostridium formicaceticum DSM 92.</title>
        <authorList>
            <person name="Poehlein A."/>
            <person name="Karl M."/>
            <person name="Bengelsdorf F.R."/>
            <person name="Duerre P."/>
            <person name="Daniel R."/>
        </authorList>
    </citation>
    <scope>NUCLEOTIDE SEQUENCE [LARGE SCALE GENOMIC DNA]</scope>
    <source>
        <strain evidence="2 3">DSM 92</strain>
    </source>
</reference>
<dbReference type="AlphaFoldDB" id="A0AAC9RJ63"/>
<dbReference type="GO" id="GO:0004853">
    <property type="term" value="F:uroporphyrinogen decarboxylase activity"/>
    <property type="evidence" value="ECO:0007669"/>
    <property type="project" value="UniProtKB-EC"/>
</dbReference>
<dbReference type="EMBL" id="CP020559">
    <property type="protein sequence ID" value="ARE88054.1"/>
    <property type="molecule type" value="Genomic_DNA"/>
</dbReference>
<keyword evidence="2" id="KW-0456">Lyase</keyword>
<dbReference type="InterPro" id="IPR000257">
    <property type="entry name" value="Uroporphyrinogen_deCOase"/>
</dbReference>
<dbReference type="GO" id="GO:0006779">
    <property type="term" value="P:porphyrin-containing compound biosynthetic process"/>
    <property type="evidence" value="ECO:0007669"/>
    <property type="project" value="InterPro"/>
</dbReference>
<sequence length="371" mass="41060">MMNTDAMTPAQRAAALANGREVDRLPCNPNIANGAARVYGCKISEFNRNPKAIAEAQMAVYRKFGCDSMRIFTDLFTWAEAMGATVTLPDDATADLAKPAISRIEDIDKLCPADPYKDGRLPIHLEAMKYLQDFAKDEIKCSAGIVGPFTNAFFLFGVNRTLKLIHKNPQAVHKLCRISLETCKAYAKAALDIGLSPTISEPMSSCTVVSPKVFRELSLPYLKELIDFIENYNGTKVIMHICGQTDKIWKDLADLGISGMSIDNIASLKDCKLAIGDRTKILGNVDPSGVMYSGSPQDVRIKTLEGILDAYDSPKGYIVMSGCSLPIETPFENIKMMMDTVREVGYPVQPERVAGMLEDYRKQYENQTRRD</sequence>
<evidence type="ECO:0000259" key="1">
    <source>
        <dbReference type="Pfam" id="PF01208"/>
    </source>
</evidence>
<proteinExistence type="predicted"/>
<dbReference type="SUPFAM" id="SSF51726">
    <property type="entry name" value="UROD/MetE-like"/>
    <property type="match status" value="1"/>
</dbReference>
<dbReference type="Gene3D" id="3.20.20.210">
    <property type="match status" value="1"/>
</dbReference>
<name>A0AAC9RJ63_9CLOT</name>
<dbReference type="EC" id="4.1.1.37" evidence="2"/>
<protein>
    <submittedName>
        <fullName evidence="2">Uroporphyrinogen decarboxylase</fullName>
        <ecNumber evidence="2">4.1.1.37</ecNumber>
    </submittedName>
</protein>
<dbReference type="PANTHER" id="PTHR47099">
    <property type="entry name" value="METHYLCOBAMIDE:COM METHYLTRANSFERASE MTBA"/>
    <property type="match status" value="1"/>
</dbReference>
<dbReference type="CDD" id="cd03465">
    <property type="entry name" value="URO-D_like"/>
    <property type="match status" value="1"/>
</dbReference>
<evidence type="ECO:0000313" key="3">
    <source>
        <dbReference type="Proteomes" id="UP000192478"/>
    </source>
</evidence>
<dbReference type="Proteomes" id="UP000192478">
    <property type="component" value="Chromosome"/>
</dbReference>
<gene>
    <name evidence="2" type="primary">hemE_1</name>
    <name evidence="2" type="ORF">CLFO_24550</name>
</gene>
<accession>A0AAC9RJ63</accession>
<dbReference type="InterPro" id="IPR038071">
    <property type="entry name" value="UROD/MetE-like_sf"/>
</dbReference>
<organism evidence="2 3">
    <name type="scientific">Clostridium formicaceticum</name>
    <dbReference type="NCBI Taxonomy" id="1497"/>
    <lineage>
        <taxon>Bacteria</taxon>
        <taxon>Bacillati</taxon>
        <taxon>Bacillota</taxon>
        <taxon>Clostridia</taxon>
        <taxon>Eubacteriales</taxon>
        <taxon>Clostridiaceae</taxon>
        <taxon>Clostridium</taxon>
    </lineage>
</organism>
<feature type="domain" description="Uroporphyrinogen decarboxylase (URO-D)" evidence="1">
    <location>
        <begin position="8"/>
        <end position="343"/>
    </location>
</feature>
<dbReference type="RefSeq" id="WP_335617805.1">
    <property type="nucleotide sequence ID" value="NZ_CP017603.1"/>
</dbReference>
<dbReference type="Pfam" id="PF01208">
    <property type="entry name" value="URO-D"/>
    <property type="match status" value="1"/>
</dbReference>
<dbReference type="InterPro" id="IPR052024">
    <property type="entry name" value="Methanogen_methyltrans"/>
</dbReference>
<evidence type="ECO:0000313" key="2">
    <source>
        <dbReference type="EMBL" id="ARE88054.1"/>
    </source>
</evidence>
<dbReference type="PANTHER" id="PTHR47099:SF1">
    <property type="entry name" value="METHYLCOBAMIDE:COM METHYLTRANSFERASE MTBA"/>
    <property type="match status" value="1"/>
</dbReference>